<evidence type="ECO:0000313" key="4">
    <source>
        <dbReference type="EMBL" id="TDD62724.1"/>
    </source>
</evidence>
<dbReference type="PROSITE" id="PS50893">
    <property type="entry name" value="ABC_TRANSPORTER_2"/>
    <property type="match status" value="1"/>
</dbReference>
<name>A0A4R4ZWR5_9ACTN</name>
<organism evidence="4 5">
    <name type="scientific">Kribbella antibiotica</name>
    <dbReference type="NCBI Taxonomy" id="190195"/>
    <lineage>
        <taxon>Bacteria</taxon>
        <taxon>Bacillati</taxon>
        <taxon>Actinomycetota</taxon>
        <taxon>Actinomycetes</taxon>
        <taxon>Propionibacteriales</taxon>
        <taxon>Kribbellaceae</taxon>
        <taxon>Kribbella</taxon>
    </lineage>
</organism>
<dbReference type="PANTHER" id="PTHR24220">
    <property type="entry name" value="IMPORT ATP-BINDING PROTEIN"/>
    <property type="match status" value="1"/>
</dbReference>
<dbReference type="PANTHER" id="PTHR24220:SF685">
    <property type="entry name" value="ABC TRANSPORTER RELATED"/>
    <property type="match status" value="1"/>
</dbReference>
<dbReference type="RefSeq" id="WP_132165114.1">
    <property type="nucleotide sequence ID" value="NZ_SMKX01000005.1"/>
</dbReference>
<evidence type="ECO:0000256" key="1">
    <source>
        <dbReference type="ARBA" id="ARBA00022741"/>
    </source>
</evidence>
<dbReference type="InterPro" id="IPR003593">
    <property type="entry name" value="AAA+_ATPase"/>
</dbReference>
<keyword evidence="5" id="KW-1185">Reference proteome</keyword>
<protein>
    <submittedName>
        <fullName evidence="4">ATP-binding cassette domain-containing protein</fullName>
    </submittedName>
</protein>
<dbReference type="OrthoDB" id="2986442at2"/>
<dbReference type="Gene3D" id="3.40.50.300">
    <property type="entry name" value="P-loop containing nucleotide triphosphate hydrolases"/>
    <property type="match status" value="1"/>
</dbReference>
<dbReference type="InterPro" id="IPR027417">
    <property type="entry name" value="P-loop_NTPase"/>
</dbReference>
<dbReference type="SUPFAM" id="SSF52540">
    <property type="entry name" value="P-loop containing nucleoside triphosphate hydrolases"/>
    <property type="match status" value="1"/>
</dbReference>
<gene>
    <name evidence="4" type="ORF">E1263_03145</name>
</gene>
<evidence type="ECO:0000259" key="3">
    <source>
        <dbReference type="PROSITE" id="PS50893"/>
    </source>
</evidence>
<dbReference type="GO" id="GO:0022857">
    <property type="term" value="F:transmembrane transporter activity"/>
    <property type="evidence" value="ECO:0007669"/>
    <property type="project" value="TreeGrafter"/>
</dbReference>
<dbReference type="GO" id="GO:0005886">
    <property type="term" value="C:plasma membrane"/>
    <property type="evidence" value="ECO:0007669"/>
    <property type="project" value="TreeGrafter"/>
</dbReference>
<accession>A0A4R4ZWR5</accession>
<dbReference type="Proteomes" id="UP000295124">
    <property type="component" value="Unassembled WGS sequence"/>
</dbReference>
<comment type="caution">
    <text evidence="4">The sequence shown here is derived from an EMBL/GenBank/DDBJ whole genome shotgun (WGS) entry which is preliminary data.</text>
</comment>
<evidence type="ECO:0000313" key="5">
    <source>
        <dbReference type="Proteomes" id="UP000295124"/>
    </source>
</evidence>
<sequence length="208" mass="21668">MLSARSLAVGHGRTALLTDVELDVAPGEIVGLVGPSGSGKTSLLRVLSGLTRPLAGEVLIDGTPPPKRPQGRVAMLFQSARRSCDPRLTLRQSIELCAPKAGVDWDALCARADLQTALLDRHPHQVSDGQLQRAAIARALAGQPGYLLCDEMTAALDPAATAAVVATVRRAAVDGAGVLFVSHDLPLVAAVADRVLDVAESSLRKAHL</sequence>
<keyword evidence="2 4" id="KW-0067">ATP-binding</keyword>
<dbReference type="Pfam" id="PF00005">
    <property type="entry name" value="ABC_tran"/>
    <property type="match status" value="1"/>
</dbReference>
<dbReference type="EMBL" id="SMKX01000005">
    <property type="protein sequence ID" value="TDD62724.1"/>
    <property type="molecule type" value="Genomic_DNA"/>
</dbReference>
<evidence type="ECO:0000256" key="2">
    <source>
        <dbReference type="ARBA" id="ARBA00022840"/>
    </source>
</evidence>
<reference evidence="4 5" key="1">
    <citation type="submission" date="2019-03" db="EMBL/GenBank/DDBJ databases">
        <title>Draft genome sequences of novel Actinobacteria.</title>
        <authorList>
            <person name="Sahin N."/>
            <person name="Ay H."/>
            <person name="Saygin H."/>
        </authorList>
    </citation>
    <scope>NUCLEOTIDE SEQUENCE [LARGE SCALE GENOMIC DNA]</scope>
    <source>
        <strain evidence="4 5">JCM 13523</strain>
    </source>
</reference>
<dbReference type="InterPro" id="IPR003439">
    <property type="entry name" value="ABC_transporter-like_ATP-bd"/>
</dbReference>
<dbReference type="InterPro" id="IPR015854">
    <property type="entry name" value="ABC_transpr_LolD-like"/>
</dbReference>
<proteinExistence type="predicted"/>
<dbReference type="GO" id="GO:0016887">
    <property type="term" value="F:ATP hydrolysis activity"/>
    <property type="evidence" value="ECO:0007669"/>
    <property type="project" value="InterPro"/>
</dbReference>
<dbReference type="AlphaFoldDB" id="A0A4R4ZWR5"/>
<keyword evidence="1" id="KW-0547">Nucleotide-binding</keyword>
<feature type="domain" description="ABC transporter" evidence="3">
    <location>
        <begin position="2"/>
        <end position="208"/>
    </location>
</feature>
<dbReference type="SMART" id="SM00382">
    <property type="entry name" value="AAA"/>
    <property type="match status" value="1"/>
</dbReference>
<dbReference type="GO" id="GO:0005524">
    <property type="term" value="F:ATP binding"/>
    <property type="evidence" value="ECO:0007669"/>
    <property type="project" value="UniProtKB-KW"/>
</dbReference>